<organism evidence="2 3">
    <name type="scientific">Favolaschia claudopus</name>
    <dbReference type="NCBI Taxonomy" id="2862362"/>
    <lineage>
        <taxon>Eukaryota</taxon>
        <taxon>Fungi</taxon>
        <taxon>Dikarya</taxon>
        <taxon>Basidiomycota</taxon>
        <taxon>Agaricomycotina</taxon>
        <taxon>Agaricomycetes</taxon>
        <taxon>Agaricomycetidae</taxon>
        <taxon>Agaricales</taxon>
        <taxon>Marasmiineae</taxon>
        <taxon>Mycenaceae</taxon>
        <taxon>Favolaschia</taxon>
    </lineage>
</organism>
<reference evidence="2 3" key="1">
    <citation type="journal article" date="2024" name="J Genomics">
        <title>Draft genome sequencing and assembly of Favolaschia claudopus CIRM-BRFM 2984 isolated from oak limbs.</title>
        <authorList>
            <person name="Navarro D."/>
            <person name="Drula E."/>
            <person name="Chaduli D."/>
            <person name="Cazenave R."/>
            <person name="Ahrendt S."/>
            <person name="Wang J."/>
            <person name="Lipzen A."/>
            <person name="Daum C."/>
            <person name="Barry K."/>
            <person name="Grigoriev I.V."/>
            <person name="Favel A."/>
            <person name="Rosso M.N."/>
            <person name="Martin F."/>
        </authorList>
    </citation>
    <scope>NUCLEOTIDE SEQUENCE [LARGE SCALE GENOMIC DNA]</scope>
    <source>
        <strain evidence="2 3">CIRM-BRFM 2984</strain>
    </source>
</reference>
<feature type="compositionally biased region" description="Low complexity" evidence="1">
    <location>
        <begin position="110"/>
        <end position="128"/>
    </location>
</feature>
<comment type="caution">
    <text evidence="2">The sequence shown here is derived from an EMBL/GenBank/DDBJ whole genome shotgun (WGS) entry which is preliminary data.</text>
</comment>
<proteinExistence type="predicted"/>
<keyword evidence="3" id="KW-1185">Reference proteome</keyword>
<feature type="region of interest" description="Disordered" evidence="1">
    <location>
        <begin position="101"/>
        <end position="160"/>
    </location>
</feature>
<accession>A0AAW0A926</accession>
<evidence type="ECO:0000256" key="1">
    <source>
        <dbReference type="SAM" id="MobiDB-lite"/>
    </source>
</evidence>
<dbReference type="Proteomes" id="UP001362999">
    <property type="component" value="Unassembled WGS sequence"/>
</dbReference>
<dbReference type="AlphaFoldDB" id="A0AAW0A926"/>
<evidence type="ECO:0000313" key="2">
    <source>
        <dbReference type="EMBL" id="KAK7002383.1"/>
    </source>
</evidence>
<name>A0AAW0A926_9AGAR</name>
<evidence type="ECO:0000313" key="3">
    <source>
        <dbReference type="Proteomes" id="UP001362999"/>
    </source>
</evidence>
<dbReference type="EMBL" id="JAWWNJ010000079">
    <property type="protein sequence ID" value="KAK7002383.1"/>
    <property type="molecule type" value="Genomic_DNA"/>
</dbReference>
<protein>
    <submittedName>
        <fullName evidence="2">Uncharacterized protein</fullName>
    </submittedName>
</protein>
<gene>
    <name evidence="2" type="ORF">R3P38DRAFT_3215534</name>
</gene>
<sequence>MLQLLLHLKDHLAAIAGTHDVRLLPLYDTDDTLVPENQIEKKLRGALVEVTYRLLHYNMTKEGKLIESFTGEIQQIVIKKHGKEEPRTRFTRAARPLTFGPVSSCAPTKTVGTSKSASGAASGVANTNIDLHEKGDTVPDTNLNGKRTGDTLQNPITKKS</sequence>
<feature type="compositionally biased region" description="Polar residues" evidence="1">
    <location>
        <begin position="139"/>
        <end position="160"/>
    </location>
</feature>